<protein>
    <submittedName>
        <fullName evidence="1">Cytoplasmic dynein intermediate light chain DYN3</fullName>
    </submittedName>
</protein>
<gene>
    <name evidence="1" type="primary">DYN3</name>
    <name evidence="1" type="ORF">FIM1_340</name>
</gene>
<evidence type="ECO:0000313" key="2">
    <source>
        <dbReference type="Proteomes" id="UP000422736"/>
    </source>
</evidence>
<proteinExistence type="predicted"/>
<evidence type="ECO:0000313" key="1">
    <source>
        <dbReference type="EMBL" id="QGN13697.1"/>
    </source>
</evidence>
<sequence>MTREEPSWEVFLKDLKQQCEDNNGSKTISVIVFCEEEDTLKQFFKYIDAIDESSNSNLLQEVPVVLSPIGYYTKEITTDQGWQVELNISCMPPPWKTTSIDLIPLLLKSEDPKSSMCFILLVDWVKEDQSYWLEDMNELFTKCNQIQPDVSKHNSLMMINSDYCKHLETTHARWSASTVDFMHQSLRIMALNLGLSVYSDKNDSVLATKSAAGIPLTGEERKELSDLVHLESLNIIQGSDSLSKISMIDESFPTSAYSKDLDKLRQDYANTIPQTKTRDNKATVETSDTQESVAIPDVQEQLEHLYNLQKKQSSTKRLQQHQQQQLDSHQSVIQETITTAIMNGGKHDYNNEALEAATISPGEDDDALDSLVDNIVQRHQIS</sequence>
<dbReference type="Proteomes" id="UP000422736">
    <property type="component" value="Chromosome 1"/>
</dbReference>
<keyword evidence="2" id="KW-1185">Reference proteome</keyword>
<reference evidence="1 2" key="1">
    <citation type="submission" date="2016-03" db="EMBL/GenBank/DDBJ databases">
        <title>How can Kluyveromyces marxianus grow so fast - potential evolutionary course in Saccharomyces Complex revealed by comparative genomics.</title>
        <authorList>
            <person name="Mo W."/>
            <person name="Lu W."/>
            <person name="Yang X."/>
            <person name="Qi J."/>
            <person name="Lv H."/>
        </authorList>
    </citation>
    <scope>NUCLEOTIDE SEQUENCE [LARGE SCALE GENOMIC DNA]</scope>
    <source>
        <strain evidence="1 2">FIM1</strain>
    </source>
</reference>
<organism evidence="1 2">
    <name type="scientific">Kluyveromyces marxianus</name>
    <name type="common">Yeast</name>
    <name type="synonym">Candida kefyr</name>
    <dbReference type="NCBI Taxonomy" id="4911"/>
    <lineage>
        <taxon>Eukaryota</taxon>
        <taxon>Fungi</taxon>
        <taxon>Dikarya</taxon>
        <taxon>Ascomycota</taxon>
        <taxon>Saccharomycotina</taxon>
        <taxon>Saccharomycetes</taxon>
        <taxon>Saccharomycetales</taxon>
        <taxon>Saccharomycetaceae</taxon>
        <taxon>Kluyveromyces</taxon>
    </lineage>
</organism>
<accession>A0ABX6EP62</accession>
<name>A0ABX6EP62_KLUMA</name>
<dbReference type="EMBL" id="CP015054">
    <property type="protein sequence ID" value="QGN13697.1"/>
    <property type="molecule type" value="Genomic_DNA"/>
</dbReference>